<dbReference type="AlphaFoldDB" id="A0A2I3G866"/>
<dbReference type="EMBL" id="ADFV01112187">
    <property type="status" value="NOT_ANNOTATED_CDS"/>
    <property type="molecule type" value="Genomic_DNA"/>
</dbReference>
<dbReference type="EMBL" id="ADFV01112182">
    <property type="status" value="NOT_ANNOTATED_CDS"/>
    <property type="molecule type" value="Genomic_DNA"/>
</dbReference>
<dbReference type="EMBL" id="ADFV01112180">
    <property type="status" value="NOT_ANNOTATED_CDS"/>
    <property type="molecule type" value="Genomic_DNA"/>
</dbReference>
<protein>
    <submittedName>
        <fullName evidence="1">Importin 7</fullName>
    </submittedName>
</protein>
<organism evidence="1 2">
    <name type="scientific">Nomascus leucogenys</name>
    <name type="common">Northern white-cheeked gibbon</name>
    <name type="synonym">Hylobates leucogenys</name>
    <dbReference type="NCBI Taxonomy" id="61853"/>
    <lineage>
        <taxon>Eukaryota</taxon>
        <taxon>Metazoa</taxon>
        <taxon>Chordata</taxon>
        <taxon>Craniata</taxon>
        <taxon>Vertebrata</taxon>
        <taxon>Euteleostomi</taxon>
        <taxon>Mammalia</taxon>
        <taxon>Eutheria</taxon>
        <taxon>Euarchontoglires</taxon>
        <taxon>Primates</taxon>
        <taxon>Haplorrhini</taxon>
        <taxon>Catarrhini</taxon>
        <taxon>Hylobatidae</taxon>
        <taxon>Nomascus</taxon>
    </lineage>
</organism>
<dbReference type="EMBL" id="ADFV01112185">
    <property type="status" value="NOT_ANNOTATED_CDS"/>
    <property type="molecule type" value="Genomic_DNA"/>
</dbReference>
<evidence type="ECO:0000313" key="2">
    <source>
        <dbReference type="Proteomes" id="UP000001073"/>
    </source>
</evidence>
<dbReference type="EMBL" id="ADFV01112184">
    <property type="status" value="NOT_ANNOTATED_CDS"/>
    <property type="molecule type" value="Genomic_DNA"/>
</dbReference>
<dbReference type="EMBL" id="ADFV01112181">
    <property type="status" value="NOT_ANNOTATED_CDS"/>
    <property type="molecule type" value="Genomic_DNA"/>
</dbReference>
<dbReference type="EMBL" id="ADFV01112179">
    <property type="status" value="NOT_ANNOTATED_CDS"/>
    <property type="molecule type" value="Genomic_DNA"/>
</dbReference>
<dbReference type="Proteomes" id="UP000001073">
    <property type="component" value="Chromosome 15"/>
</dbReference>
<accession>A0A2I3G866</accession>
<dbReference type="EMBL" id="ADFV01112183">
    <property type="status" value="NOT_ANNOTATED_CDS"/>
    <property type="molecule type" value="Genomic_DNA"/>
</dbReference>
<proteinExistence type="predicted"/>
<evidence type="ECO:0000313" key="1">
    <source>
        <dbReference type="Ensembl" id="ENSNLEP00000027553.1"/>
    </source>
</evidence>
<gene>
    <name evidence="1" type="primary">IPO7</name>
</gene>
<reference evidence="1" key="3">
    <citation type="submission" date="2025-09" db="UniProtKB">
        <authorList>
            <consortium name="Ensembl"/>
        </authorList>
    </citation>
    <scope>IDENTIFICATION</scope>
</reference>
<reference evidence="1" key="2">
    <citation type="submission" date="2025-08" db="UniProtKB">
        <authorList>
            <consortium name="Ensembl"/>
        </authorList>
    </citation>
    <scope>IDENTIFICATION</scope>
</reference>
<dbReference type="Ensembl" id="ENSNLET00000056689.1">
    <property type="protein sequence ID" value="ENSNLEP00000027553.1"/>
    <property type="gene ID" value="ENSNLEG00000017560.3"/>
</dbReference>
<dbReference type="GeneTree" id="ENSGT00940000154666"/>
<sequence length="64" mass="7293">MDPNTIIEALRGTMDPALREAAERQLNETEFRSCYPDWSVMVQSWLTATSTSRIQAILLPQPLE</sequence>
<reference evidence="1 2" key="1">
    <citation type="submission" date="2012-10" db="EMBL/GenBank/DDBJ databases">
        <authorList>
            <consortium name="Gibbon Genome Sequencing Consortium"/>
        </authorList>
    </citation>
    <scope>NUCLEOTIDE SEQUENCE [LARGE SCALE GENOMIC DNA]</scope>
</reference>
<keyword evidence="2" id="KW-1185">Reference proteome</keyword>
<name>A0A2I3G866_NOMLE</name>
<dbReference type="EMBL" id="ADFV01112186">
    <property type="status" value="NOT_ANNOTATED_CDS"/>
    <property type="molecule type" value="Genomic_DNA"/>
</dbReference>